<organism evidence="7 8">
    <name type="scientific">Anopheles epiroticus</name>
    <dbReference type="NCBI Taxonomy" id="199890"/>
    <lineage>
        <taxon>Eukaryota</taxon>
        <taxon>Metazoa</taxon>
        <taxon>Ecdysozoa</taxon>
        <taxon>Arthropoda</taxon>
        <taxon>Hexapoda</taxon>
        <taxon>Insecta</taxon>
        <taxon>Pterygota</taxon>
        <taxon>Neoptera</taxon>
        <taxon>Endopterygota</taxon>
        <taxon>Diptera</taxon>
        <taxon>Nematocera</taxon>
        <taxon>Culicoidea</taxon>
        <taxon>Culicidae</taxon>
        <taxon>Anophelinae</taxon>
        <taxon>Anopheles</taxon>
    </lineage>
</organism>
<proteinExistence type="inferred from homology"/>
<dbReference type="GO" id="GO:0005549">
    <property type="term" value="F:odorant binding"/>
    <property type="evidence" value="ECO:0007669"/>
    <property type="project" value="InterPro"/>
</dbReference>
<dbReference type="Gene3D" id="1.10.238.20">
    <property type="entry name" value="Pheromone/general odorant binding protein domain"/>
    <property type="match status" value="3"/>
</dbReference>
<feature type="signal peptide" evidence="6">
    <location>
        <begin position="1"/>
        <end position="25"/>
    </location>
</feature>
<reference evidence="8" key="1">
    <citation type="submission" date="2013-03" db="EMBL/GenBank/DDBJ databases">
        <title>The Genome Sequence of Anopheles epiroticus epiroticus2.</title>
        <authorList>
            <consortium name="The Broad Institute Genomics Platform"/>
            <person name="Neafsey D.E."/>
            <person name="Howell P."/>
            <person name="Walker B."/>
            <person name="Young S.K."/>
            <person name="Zeng Q."/>
            <person name="Gargeya S."/>
            <person name="Fitzgerald M."/>
            <person name="Haas B."/>
            <person name="Abouelleil A."/>
            <person name="Allen A.W."/>
            <person name="Alvarado L."/>
            <person name="Arachchi H.M."/>
            <person name="Berlin A.M."/>
            <person name="Chapman S.B."/>
            <person name="Gainer-Dewar J."/>
            <person name="Goldberg J."/>
            <person name="Griggs A."/>
            <person name="Gujja S."/>
            <person name="Hansen M."/>
            <person name="Howarth C."/>
            <person name="Imamovic A."/>
            <person name="Ireland A."/>
            <person name="Larimer J."/>
            <person name="McCowan C."/>
            <person name="Murphy C."/>
            <person name="Pearson M."/>
            <person name="Poon T.W."/>
            <person name="Priest M."/>
            <person name="Roberts A."/>
            <person name="Saif S."/>
            <person name="Shea T."/>
            <person name="Sisk P."/>
            <person name="Sykes S."/>
            <person name="Wortman J."/>
            <person name="Nusbaum C."/>
            <person name="Birren B."/>
        </authorList>
    </citation>
    <scope>NUCLEOTIDE SEQUENCE [LARGE SCALE GENOMIC DNA]</scope>
    <source>
        <strain evidence="8">Epiroticus2</strain>
    </source>
</reference>
<dbReference type="CDD" id="cd23992">
    <property type="entry name" value="PBP_GOBP"/>
    <property type="match status" value="3"/>
</dbReference>
<keyword evidence="8" id="KW-1185">Reference proteome</keyword>
<name>A0A182PD50_9DIPT</name>
<sequence>MASPEHSWVLCSLVLIGVSLMSCRCSLDVDTSKVTLGGDFYTLFGCARDLNVPDSLMYLYKNRIYPDDQLTCCVFRCLGIRLGIYDDINGLNVDKQYERLKSQLSVDEDTYKRGVRNCIRNLLRGRTLNDCERAFLILRRCQGDTITSNLDKQLNEIRSASFTPSSGSLGLDTSKVSLDGTFVTLFGCARDLNVPDSLIALYKERIYPDDQLTCCVFRCIGQRLGIYDDINGLDVDKQYERVKDRLSVDEDTYKRGVRNCIRNVLRGRTLNDCERAFLIMRRCQGDTITNSLNERLSELRNCGSSLDTSKVSLRGTFFTLFGCARDLNVPDSLIALYKKCVFPNDQLTCCVFRCLGIRLGIYDDINGLNVDKQYERLKNRLSVDEVTYKRGVRNCIRNVLRDRTLNSCERAFLIIRRCQGDTIPRSLNAQLRELGTCAEVC</sequence>
<dbReference type="InterPro" id="IPR006170">
    <property type="entry name" value="PBP/GOBP"/>
</dbReference>
<feature type="chain" id="PRO_5008131230" evidence="6">
    <location>
        <begin position="26"/>
        <end position="441"/>
    </location>
</feature>
<dbReference type="PANTHER" id="PTHR11857:SF46">
    <property type="entry name" value="GENERAL ODORANT-BINDING PROTEIN 99A-RELATED"/>
    <property type="match status" value="1"/>
</dbReference>
<dbReference type="AlphaFoldDB" id="A0A182PD50"/>
<evidence type="ECO:0000256" key="5">
    <source>
        <dbReference type="ARBA" id="ARBA00023157"/>
    </source>
</evidence>
<evidence type="ECO:0000313" key="7">
    <source>
        <dbReference type="EnsemblMetazoa" id="AEPI004855-PA"/>
    </source>
</evidence>
<evidence type="ECO:0000256" key="2">
    <source>
        <dbReference type="ARBA" id="ARBA00008098"/>
    </source>
</evidence>
<dbReference type="InterPro" id="IPR036728">
    <property type="entry name" value="PBP_GOBP_sf"/>
</dbReference>
<protein>
    <submittedName>
        <fullName evidence="7">Uncharacterized protein</fullName>
    </submittedName>
</protein>
<keyword evidence="3" id="KW-0964">Secreted</keyword>
<evidence type="ECO:0000256" key="3">
    <source>
        <dbReference type="ARBA" id="ARBA00022525"/>
    </source>
</evidence>
<evidence type="ECO:0000313" key="8">
    <source>
        <dbReference type="Proteomes" id="UP000075885"/>
    </source>
</evidence>
<evidence type="ECO:0000256" key="6">
    <source>
        <dbReference type="SAM" id="SignalP"/>
    </source>
</evidence>
<reference evidence="7" key="2">
    <citation type="submission" date="2020-05" db="UniProtKB">
        <authorList>
            <consortium name="EnsemblMetazoa"/>
        </authorList>
    </citation>
    <scope>IDENTIFICATION</scope>
    <source>
        <strain evidence="7">Epiroticus2</strain>
    </source>
</reference>
<evidence type="ECO:0000256" key="1">
    <source>
        <dbReference type="ARBA" id="ARBA00004613"/>
    </source>
</evidence>
<dbReference type="SMART" id="SM00708">
    <property type="entry name" value="PhBP"/>
    <property type="match status" value="3"/>
</dbReference>
<keyword evidence="4 6" id="KW-0732">Signal</keyword>
<dbReference type="Pfam" id="PF01395">
    <property type="entry name" value="PBP_GOBP"/>
    <property type="match status" value="3"/>
</dbReference>
<accession>A0A182PD50</accession>
<dbReference type="SUPFAM" id="SSF47565">
    <property type="entry name" value="Insect pheromone/odorant-binding proteins"/>
    <property type="match status" value="3"/>
</dbReference>
<dbReference type="VEuPathDB" id="VectorBase:AEPI004855"/>
<comment type="subcellular location">
    <subcellularLocation>
        <location evidence="1">Secreted</location>
    </subcellularLocation>
</comment>
<dbReference type="PANTHER" id="PTHR11857">
    <property type="entry name" value="ODORANT BINDING PROTEIN-RELATED"/>
    <property type="match status" value="1"/>
</dbReference>
<dbReference type="EnsemblMetazoa" id="AEPI004855-RA">
    <property type="protein sequence ID" value="AEPI004855-PA"/>
    <property type="gene ID" value="AEPI004855"/>
</dbReference>
<dbReference type="GO" id="GO:0005615">
    <property type="term" value="C:extracellular space"/>
    <property type="evidence" value="ECO:0007669"/>
    <property type="project" value="TreeGrafter"/>
</dbReference>
<comment type="similarity">
    <text evidence="2">Belongs to the PBP/GOBP family.</text>
</comment>
<dbReference type="GO" id="GO:0007608">
    <property type="term" value="P:sensory perception of smell"/>
    <property type="evidence" value="ECO:0007669"/>
    <property type="project" value="TreeGrafter"/>
</dbReference>
<evidence type="ECO:0000256" key="4">
    <source>
        <dbReference type="ARBA" id="ARBA00022729"/>
    </source>
</evidence>
<dbReference type="Proteomes" id="UP000075885">
    <property type="component" value="Unassembled WGS sequence"/>
</dbReference>
<dbReference type="STRING" id="199890.A0A182PD50"/>
<keyword evidence="5" id="KW-1015">Disulfide bond</keyword>